<evidence type="ECO:0000313" key="2">
    <source>
        <dbReference type="Proteomes" id="UP000827092"/>
    </source>
</evidence>
<dbReference type="EMBL" id="JAFNEN010005606">
    <property type="protein sequence ID" value="KAG8170360.1"/>
    <property type="molecule type" value="Genomic_DNA"/>
</dbReference>
<dbReference type="AlphaFoldDB" id="A0AAV6TFU5"/>
<reference evidence="1 2" key="1">
    <citation type="journal article" date="2022" name="Nat. Ecol. Evol.">
        <title>A masculinizing supergene underlies an exaggerated male reproductive morph in a spider.</title>
        <authorList>
            <person name="Hendrickx F."/>
            <person name="De Corte Z."/>
            <person name="Sonet G."/>
            <person name="Van Belleghem S.M."/>
            <person name="Kostlbacher S."/>
            <person name="Vangestel C."/>
        </authorList>
    </citation>
    <scope>NUCLEOTIDE SEQUENCE [LARGE SCALE GENOMIC DNA]</scope>
    <source>
        <strain evidence="1">W744_W776</strain>
    </source>
</reference>
<organism evidence="1 2">
    <name type="scientific">Oedothorax gibbosus</name>
    <dbReference type="NCBI Taxonomy" id="931172"/>
    <lineage>
        <taxon>Eukaryota</taxon>
        <taxon>Metazoa</taxon>
        <taxon>Ecdysozoa</taxon>
        <taxon>Arthropoda</taxon>
        <taxon>Chelicerata</taxon>
        <taxon>Arachnida</taxon>
        <taxon>Araneae</taxon>
        <taxon>Araneomorphae</taxon>
        <taxon>Entelegynae</taxon>
        <taxon>Araneoidea</taxon>
        <taxon>Linyphiidae</taxon>
        <taxon>Erigoninae</taxon>
        <taxon>Oedothorax</taxon>
    </lineage>
</organism>
<sequence length="80" mass="8594">MLSSKDQLVGGCFSVSGRTFCRERRLEWTRTDDNIVCLTFGFLPCRDHGGGVAGQCGPSSGCMSRLNKNSVSWSGVSGTE</sequence>
<protein>
    <submittedName>
        <fullName evidence="1">Uncharacterized protein</fullName>
    </submittedName>
</protein>
<comment type="caution">
    <text evidence="1">The sequence shown here is derived from an EMBL/GenBank/DDBJ whole genome shotgun (WGS) entry which is preliminary data.</text>
</comment>
<evidence type="ECO:0000313" key="1">
    <source>
        <dbReference type="EMBL" id="KAG8170360.1"/>
    </source>
</evidence>
<accession>A0AAV6TFU5</accession>
<gene>
    <name evidence="1" type="ORF">JTE90_021017</name>
</gene>
<keyword evidence="2" id="KW-1185">Reference proteome</keyword>
<proteinExistence type="predicted"/>
<name>A0AAV6TFU5_9ARAC</name>
<dbReference type="Proteomes" id="UP000827092">
    <property type="component" value="Unassembled WGS sequence"/>
</dbReference>